<feature type="domain" description="Peptidase C-terminal archaeal/bacterial" evidence="2">
    <location>
        <begin position="806"/>
        <end position="881"/>
    </location>
</feature>
<evidence type="ECO:0000256" key="1">
    <source>
        <dbReference type="SAM" id="MobiDB-lite"/>
    </source>
</evidence>
<dbReference type="Pfam" id="PF20009">
    <property type="entry name" value="GEVED"/>
    <property type="match status" value="1"/>
</dbReference>
<evidence type="ECO:0000313" key="4">
    <source>
        <dbReference type="EMBL" id="KAA5544554.1"/>
    </source>
</evidence>
<dbReference type="InterPro" id="IPR007280">
    <property type="entry name" value="Peptidase_C_arc/bac"/>
</dbReference>
<feature type="region of interest" description="Disordered" evidence="1">
    <location>
        <begin position="2543"/>
        <end position="2563"/>
    </location>
</feature>
<name>A0A5M6DAG1_9BACT</name>
<feature type="region of interest" description="Disordered" evidence="1">
    <location>
        <begin position="518"/>
        <end position="544"/>
    </location>
</feature>
<evidence type="ECO:0000313" key="5">
    <source>
        <dbReference type="Proteomes" id="UP000324479"/>
    </source>
</evidence>
<comment type="caution">
    <text evidence="4">The sequence shown here is derived from an EMBL/GenBank/DDBJ whole genome shotgun (WGS) entry which is preliminary data.</text>
</comment>
<evidence type="ECO:0000259" key="2">
    <source>
        <dbReference type="Pfam" id="PF04151"/>
    </source>
</evidence>
<sequence>MTFRKPSRSLRTPFSRSRDVQTDGAAGNGYSRSRDGKKRRDEKRRSLLETLENRQLLAGPQLIGIQPNEGELLVNGKTLGYSPNELVFRFDDNATIDADTLDAIRITRAGEDGTFESASVTSDLGTGGQALFEFRARQPGSLGNGITIVLTSSNRPGSAAPIITTNDRQVTINVNSNPTRPTRASDLIAAVNNDPNASSLIEAIQVSGPSLEPVGTAVVPGTTLELTGANAAQAVTDFGTNGAVRVRLVSQIPGEEGRGIEVRVEQRNFGGTANPVVVVTDQVVRVQLNSFAGDPTTADEFVAAINNNPQASQLLEATVQEGDGSTTIGTQAVNYSPITLSGVSDVVVQPGYVGLGDSPREVVFRFQEPLPDDLYQIDILGSGPFALRGDDGEPFQDGTDLTRNFAINLGPQVVAVVPEPIRRNSNGSLSPETGKIQVHFNDDDLNPTDARNPDFYQLIYTGDTVDNTDDQIITPTSVSYSNVTNVATLDFGRPLSRIFGQNPNDPSEARAVRLRIGTREGLPSPPTEVSLQPNPSTAIEPGDSFDTAFDLNSQWSVSGATTTRSAYLTTDIYNESRFELDLPGPDVPGTRNIRPDDPTRLDRTVPLDYLRGGADSVDGISVVQYDFAPSWLGDDPNRPGIVADTTYFNIISEQQRQRVREVLSLFSEYLGVTFVEVAEGSPTDDVAFSIAVGDLYGGDERVVSSQGGIAVVTRDRNGDGVEDLAVMDFQDFDESVDDQFGDEFFRGAMFAVGQLLGYGYADDLPQPVTQSTDFIFQPGTDNEPAFPSYADIVHGQYLFRPDSTDIDMYRFELDSPGSISIETIAERLSDASLLDTQLRLYRADADGAFVEIAQNDDYFSNDSLIRLQNLQPGTYMIGVSAKGNNDYDPTIPGTGFGGLTEGSYELRLDFTPDSASQMKDLSGRPLDGDADGRPGGTFNYWFEPADPSNTLFVDKAATGGAGSPLGSVGNPYREIDQAILDAQPGDTIRIVGNGGIDGRLETPEDNFSYQIGFTNNGVPLADGISLEVPKGVNMVIDSGAILKFSRARVGVGSVAPTIDLSDSSLQVLGTPTILLDNGLVARDNTNSIIPGDVYFTSINDDTVGTGNQVGILPQAQAGDWGGIDFRGDLDTADESRRNLEREGIFLNHIQHANLRYGGGAVSIGGRQVVVSPIDMAITRPTIINSSITDSADAAIAATPDTFKEDRFTEPMFQGAGSFTPDYDRVGPEIHGNTVVDNSINGLFVRLRTRSGSTLETVGTNTRFDDTDIPHVITENLVITGTPGGAILQSNAPSSLLVRSTAVAGDGNIPVGTYTYRLTNVSNTNLESAASQATVPITTTATGGIRLQQLPTVPSGSNFVARRLYRATIDPLTGTPGPFRLVAQLNASSTSYIDRTATGGAELSTTDNPLRSRLDASLVIDAGTVVKVDGARIEARFGANLIAEGTSSNPVVLTSLEDQRYGGGGTFDTNGRGNNGELTPGDWGGIYVGNGSSASIDNAVIAGAGGTTRIEGGFASFNAIELHQADLRLANSRIEFNADGRGSVNGSRVGRMDNAPGVVFVRGSQPVLVGNEFLNNDSAAITVDLNSLNYYEVSDHGRATGNLDAVNVVGNSGPLVQDNSLTNNAINGMFVRGGELVTESIWDDVNIVHVVTETIAIPNKHIFGGLRLVSDARGSLVVKFESGDETAGIVVGGNLVSAADQLRDIPDRIGGAMQLIGHPDFPVVLTSLSDDSAGAGFTFDGKPQVDTNNDGLFFTDIDSSTTGLPTGPEVNNGTLIDNDVDSMTPGSFSYQPGAGGDAQIARTTVQGLTQVFQDQNSLFEYSHWIDVGADGGAVRLSTTNITTQPTLIADDRVISEGNFQGENGLINWRVEQYFVDGQTDLVSELSFDSDQPLGNLRVINYYDPVIGTDLGDVLFTEGTPGLNDFRLTILDAPEEIGFRQYGTFEAGPGLVNANYEGWIADSWPNLIGANPFNAAFVPQGTINLANAPLLNAPQFPQPNYGTGILTSAMAWTVDTASSESLVTTNLEVIAEVFGQETFQLDPGQWHGVTIREGADDRNVKAIAEQEPVRTTVFDTNSIPSQSQFLGELAPDEQSGDENQRLGFIVDGAVTTRDDVDVYSFIAESGTEVWLDIDRAGSKLDTVVELIDFNGNVLAASNDSILAESNPDALYVDSTRIDPDAAQPLRVVGERLQRQQLIVSESIVDATGGSLRLGFDTISNRVDVDVEDFLADPAAAVEAALNTEYVTQLGPITATLLRRQERKVDANGIITRVGGDFVIELEFNPDLYVGTQPPNLQSSGIGVLGATVTTDEQTLILQSQVQDTYSYSTKDAGMRIRLPGETGTENLYHIRVRSSNTRDPLDFVTLTDPNKVRDGLSTGRYSLQVRLRETDETAGTQVNLADVRFATNGIQVIGQPFHSPLLGEEYETTANNDLLADAQRLGYFGVNIDDGTVSPTAPPVEIGPLSSDRLAKSFGGALSSEDDVDWYQFEIQYDDITRDSNPLLLSTIFDLDYASNFARSDMALYVFNGAGNLIYTGTDSNVADDLPGSSTGNDTSDLSRGSAGTEDPFIGSVELGEGTYYLAVSNQTRVPISMDQFFNPASANPLVRLAPISAIDRVAVDNIVGGGSPGSLGGGQLFDGNSIVPYTLDDVVLYVNTFNGLQVVNPFTGQNYGTLGNFGDEIRDVAFRSNGELYGYTGYGNRAPSDTNWFYHQIDTGNATLSAQLSVGGGIETYNDLQVENNAVQILDEVSDDGLEVEAIAIKAFGGTETGFMVANRPFDRTGEGLFYYQNILYEFDETSGQIIGPTANRSLATAGAGTSRREIGQIDTTPPGAGPTTLGFPNATVVNAAGQSVAGLVDGDFFTITSGADVVTFELDQGTTLTAVGTVRDEDTFVIDGRLFEFNSGARLQIDNVAPNGTLAGGETVTVTGSAGQTVTFEFVRLGQPTGNNVGIPTLDANSQPLPINTILNDFASKVNQDIPDARASIVGGEVVFGNISGLTATGPGVTVLGDPSLSNAGAIEVAFNDTDSPDGIIDAMDAAIRGAGIAVSSAGNQLALPNAAAVDVSGTPGLSRTGAPGVAPGNERIELYPTDSADTLGQRIVEAIENSSLPNVMAQLGGRPGAVSRSVEVNGAIAATSANFNAGGVPNGGLVTGIDLVGNTLYAVTNTGGLYSVDSGSLSTTSTNNVGRPVTSATDLVGLNFTGLRAGPRNVDGGYGDILFGITANGDIHAFNVDGQLVPIFAGGRTSISTGIGGALGMDFSTLDYNLWHVTDTRDTDAGHGGGNSLAFNYERDVFQNRYSTVDELPDEFGRLDGQSVANTYNFPGGARGVVNSNTFDLFGYAAGDEPTLYFSYYLETDDGAASPANSVRTTDALRVYVVTADGTEHLVASNTDKRTAGSNGDEFDDPPTVGAYDDDINVDVQQLFDNSGSWRQARVPLAEFAGQSNLSLKVEFTTSGTTEAGTDALRAVAADELIDGGTLLINGQTFVIDFAPTLGLPGGAQLASLYADPTERATVTVDGQVYVLDDGTRTINAGEIAVDLLAGQGTATTLNDLNATDIALVVAETVRTQPPPNDLISGFNFSDAEDSASISSGRNDLLYEATQLPYTGGNVTISGTGRLGTDPAQGPVTQLDDVDLSRLDVTAGTTISVTADYPTDAANQPAIRIFDASGSAVTGIVADPVTGTVSYTATYDGAVYIGLSAETNQNYDPRIDGTATSGIARAYEVTVDVNLPVAIVQSGGTIEFGGSTDLTASPNGLFTISGVGSEGGVPIRVSRGMTAEEVALQIQRAVATRFADGNLSRVPVSGQTVNLGTLTLTDPGPFADASQSYGSDFGTSPVEGSRDNDHEGVYLDDFIIGFAERGEQVTGSPVVDTAFIEDTRYAFPEPNDPVSDLVTGSYQVEIRDGSEYIATGQGVQFRTFDTNTRLSEALSIVANSADAIQDGQMFSITDGRSTVEFEFDLIESGTGVTPGRVRIPYTLQAIEAGTEQLDPITNDPIPGTGVVRPQTATEIAFAIIDAINQSDVRAVIDVAALPSSGVDAVTDRVVNLIGDVVVINDQNALANVLRTNLRGDRNRERDSQGVILIENSRFLFNSEYGVDISHDLTTIVDGDETASVIRYPRNLVELNTEDLRPGVVVQSNVFAFNTEGGIQVQGIDPAANETFGDPVPYERIVNNTFIGGTITPGDEAPSGTFEGILFDQGLLSFADAVFAYEPDAGGSPPTLVHQTPNSALGAPDGDGRGPEPADGTTSVSLGLGGSITLQFTDNLLTGSGDSRPDLAIFEVGAIESVLVEISRDGVNYFDVGIIGGLTNVIDIDEYGFGPQERFSFVRLTDLRQGDTVGASLGADIDAIGALSTVPVDQYEPGGTGINITGSAAPTVLNNVISNSEVGVGADPTNNGPVLGGNTYYRNTENTTAGVPLGTFAQTIADTEALFVSAPDLVFAPAAGSSIIDSSIDSLEDRASLTTVRNAVGIPPSPVLAPRLDVNGQLRVDDPNVEPPGGLGESVFKDRGASDRGDLTGPRVTLLTPLAPGVGLDAGRATVTGDPLKAFEIQLVDGIAPADVVPGVGIDDRSVDSGSLILFKDGVPLVEGIDYRFGYNNSTNVIRLTPIAGVWEADSTYVIRMVDRSDAIIRATDGVAYTDGDTLTVIDGVGSPTTFEYETGIVIEVSTGLTPANADGITFEVFDGAVTQQFEFDLNDAVSPLSVPVPIPAAGNAILFAQALADAINADTSLSMTAIVEGNFVQLLGGTPLSSATSPSNFISIAGQIGTRTGFGILVPADGAGVSNAIADGQTFVVRRGALNEVTFELDNNGLLTTAGATAVDISQTSTLDGIADAIVRAIGGAGLGLSPTNAGFGRIYLGGDSNYSLDLSNSGLQQLGLPGEAPTVPIEIPIDQEGLEVVELIQQAIEDQNLIGISSSIVDTRVFLEGTGGVSGVGSVEAVIVKDEVGNLLQSNQVDGRTELTIFIGNGYDYGDAPAPYTSTMSEGGPRHALDPNLSLGLEVTADSDAELPNADQDDGITMPGSFQSGFSATIGIYVKNLDAGSVSDAPVYLDAWFDWDQDGRFEASELYRFGTAGTNRTLIFNNTTTNVLINVPASALSGDTYARFRLSETDGLLPTGDAASGEVEDYRILVTNNPFQNPNGRFDANASGAVTPLDALNIINALARSGGNSINLEVDPVSTPPYPDVNGDGFVSPSDALQVINELARQNSLASGEGELASSFVPAMPGVLASGTTALGDLLISETTAVGSDFLEAQESPVDSGDQNPEDSASSVGEPESKTSVFDSPETMVLDDIVDGLASDAASAGQRSDDGSANNPLDQFFAQL</sequence>
<dbReference type="GO" id="GO:0000272">
    <property type="term" value="P:polysaccharide catabolic process"/>
    <property type="evidence" value="ECO:0007669"/>
    <property type="project" value="InterPro"/>
</dbReference>
<feature type="region of interest" description="Disordered" evidence="1">
    <location>
        <begin position="4493"/>
        <end position="4521"/>
    </location>
</feature>
<gene>
    <name evidence="4" type="ORF">FYK55_09550</name>
</gene>
<evidence type="ECO:0000259" key="3">
    <source>
        <dbReference type="Pfam" id="PF20009"/>
    </source>
</evidence>
<organism evidence="4 5">
    <name type="scientific">Roseiconus nitratireducens</name>
    <dbReference type="NCBI Taxonomy" id="2605748"/>
    <lineage>
        <taxon>Bacteria</taxon>
        <taxon>Pseudomonadati</taxon>
        <taxon>Planctomycetota</taxon>
        <taxon>Planctomycetia</taxon>
        <taxon>Pirellulales</taxon>
        <taxon>Pirellulaceae</taxon>
        <taxon>Roseiconus</taxon>
    </lineage>
</organism>
<dbReference type="GO" id="GO:0004553">
    <property type="term" value="F:hydrolase activity, hydrolyzing O-glycosyl compounds"/>
    <property type="evidence" value="ECO:0007669"/>
    <property type="project" value="InterPro"/>
</dbReference>
<feature type="compositionally biased region" description="Polar residues" evidence="1">
    <location>
        <begin position="5267"/>
        <end position="5277"/>
    </location>
</feature>
<feature type="region of interest" description="Disordered" evidence="1">
    <location>
        <begin position="5306"/>
        <end position="5330"/>
    </location>
</feature>
<feature type="region of interest" description="Disordered" evidence="1">
    <location>
        <begin position="5260"/>
        <end position="5292"/>
    </location>
</feature>
<protein>
    <submittedName>
        <fullName evidence="4">Uncharacterized protein</fullName>
    </submittedName>
</protein>
<feature type="region of interest" description="Disordered" evidence="1">
    <location>
        <begin position="4218"/>
        <end position="4252"/>
    </location>
</feature>
<dbReference type="EMBL" id="VWOX01000004">
    <property type="protein sequence ID" value="KAA5544554.1"/>
    <property type="molecule type" value="Genomic_DNA"/>
</dbReference>
<feature type="compositionally biased region" description="Basic and acidic residues" evidence="1">
    <location>
        <begin position="4507"/>
        <end position="4518"/>
    </location>
</feature>
<feature type="region of interest" description="Disordered" evidence="1">
    <location>
        <begin position="3391"/>
        <end position="3410"/>
    </location>
</feature>
<dbReference type="InterPro" id="IPR002105">
    <property type="entry name" value="Dockerin_1_rpt"/>
</dbReference>
<dbReference type="Proteomes" id="UP000324479">
    <property type="component" value="Unassembled WGS sequence"/>
</dbReference>
<dbReference type="InterPro" id="IPR006626">
    <property type="entry name" value="PbH1"/>
</dbReference>
<dbReference type="RefSeq" id="WP_150076166.1">
    <property type="nucleotide sequence ID" value="NZ_VWOX01000004.1"/>
</dbReference>
<keyword evidence="5" id="KW-1185">Reference proteome</keyword>
<dbReference type="SMART" id="SM00710">
    <property type="entry name" value="PbH1"/>
    <property type="match status" value="8"/>
</dbReference>
<dbReference type="Pfam" id="PF04151">
    <property type="entry name" value="PPC"/>
    <property type="match status" value="1"/>
</dbReference>
<feature type="compositionally biased region" description="Polar residues" evidence="1">
    <location>
        <begin position="2546"/>
        <end position="2557"/>
    </location>
</feature>
<feature type="region of interest" description="Disordered" evidence="1">
    <location>
        <begin position="1"/>
        <end position="42"/>
    </location>
</feature>
<feature type="compositionally biased region" description="Polar residues" evidence="1">
    <location>
        <begin position="527"/>
        <end position="537"/>
    </location>
</feature>
<accession>A0A5M6DAG1</accession>
<reference evidence="4 5" key="1">
    <citation type="submission" date="2019-08" db="EMBL/GenBank/DDBJ databases">
        <authorList>
            <person name="Dhanesh K."/>
            <person name="Kumar G."/>
            <person name="Sasikala C."/>
            <person name="Venkata Ramana C."/>
        </authorList>
    </citation>
    <scope>NUCLEOTIDE SEQUENCE [LARGE SCALE GENOMIC DNA]</scope>
    <source>
        <strain evidence="4 5">JC645</strain>
    </source>
</reference>
<dbReference type="Gene3D" id="2.60.120.380">
    <property type="match status" value="3"/>
</dbReference>
<proteinExistence type="predicted"/>
<dbReference type="InterPro" id="IPR045474">
    <property type="entry name" value="GEVED"/>
</dbReference>
<feature type="domain" description="GEVED" evidence="3">
    <location>
        <begin position="5054"/>
        <end position="5134"/>
    </location>
</feature>
<dbReference type="Pfam" id="PF00404">
    <property type="entry name" value="Dockerin_1"/>
    <property type="match status" value="1"/>
</dbReference>